<evidence type="ECO:0000256" key="6">
    <source>
        <dbReference type="ARBA" id="ARBA00022741"/>
    </source>
</evidence>
<evidence type="ECO:0000256" key="5">
    <source>
        <dbReference type="ARBA" id="ARBA00022692"/>
    </source>
</evidence>
<evidence type="ECO:0000313" key="15">
    <source>
        <dbReference type="Proteomes" id="UP000219072"/>
    </source>
</evidence>
<evidence type="ECO:0000256" key="11">
    <source>
        <dbReference type="SAM" id="Phobius"/>
    </source>
</evidence>
<evidence type="ECO:0000256" key="9">
    <source>
        <dbReference type="ARBA" id="ARBA00023136"/>
    </source>
</evidence>
<evidence type="ECO:0000256" key="7">
    <source>
        <dbReference type="ARBA" id="ARBA00022840"/>
    </source>
</evidence>
<dbReference type="PROSITE" id="PS00211">
    <property type="entry name" value="ABC_TRANSPORTER_1"/>
    <property type="match status" value="1"/>
</dbReference>
<comment type="subcellular location">
    <subcellularLocation>
        <location evidence="1">Cell inner membrane</location>
        <topology evidence="1">Multi-pass membrane protein</topology>
    </subcellularLocation>
</comment>
<dbReference type="PROSITE" id="PS50929">
    <property type="entry name" value="ABC_TM1F"/>
    <property type="match status" value="1"/>
</dbReference>
<keyword evidence="9 11" id="KW-0472">Membrane</keyword>
<keyword evidence="6" id="KW-0547">Nucleotide-binding</keyword>
<keyword evidence="7 14" id="KW-0067">ATP-binding</keyword>
<dbReference type="EMBL" id="OCNE01000007">
    <property type="protein sequence ID" value="SOD62781.1"/>
    <property type="molecule type" value="Genomic_DNA"/>
</dbReference>
<keyword evidence="4" id="KW-0997">Cell inner membrane</keyword>
<dbReference type="GO" id="GO:0140359">
    <property type="term" value="F:ABC-type transporter activity"/>
    <property type="evidence" value="ECO:0007669"/>
    <property type="project" value="InterPro"/>
</dbReference>
<dbReference type="InterPro" id="IPR027417">
    <property type="entry name" value="P-loop_NTPase"/>
</dbReference>
<feature type="transmembrane region" description="Helical" evidence="11">
    <location>
        <begin position="236"/>
        <end position="257"/>
    </location>
</feature>
<reference evidence="14 15" key="1">
    <citation type="submission" date="2017-09" db="EMBL/GenBank/DDBJ databases">
        <authorList>
            <person name="Ehlers B."/>
            <person name="Leendertz F.H."/>
        </authorList>
    </citation>
    <scope>NUCLEOTIDE SEQUENCE [LARGE SCALE GENOMIC DNA]</scope>
    <source>
        <strain evidence="14 15">CGMCC 4.7095</strain>
    </source>
</reference>
<comment type="similarity">
    <text evidence="10">Belongs to the ABC transporter superfamily. Siderophore-Fe(3+) uptake transporter (SIUT) (TC 3.A.1.21) family.</text>
</comment>
<keyword evidence="5 11" id="KW-0812">Transmembrane</keyword>
<organism evidence="14 15">
    <name type="scientific">Streptomyces zhaozhouensis</name>
    <dbReference type="NCBI Taxonomy" id="1300267"/>
    <lineage>
        <taxon>Bacteria</taxon>
        <taxon>Bacillati</taxon>
        <taxon>Actinomycetota</taxon>
        <taxon>Actinomycetes</taxon>
        <taxon>Kitasatosporales</taxon>
        <taxon>Streptomycetaceae</taxon>
        <taxon>Streptomyces</taxon>
    </lineage>
</organism>
<dbReference type="Proteomes" id="UP000219072">
    <property type="component" value="Unassembled WGS sequence"/>
</dbReference>
<dbReference type="Pfam" id="PF00005">
    <property type="entry name" value="ABC_tran"/>
    <property type="match status" value="1"/>
</dbReference>
<keyword evidence="8 11" id="KW-1133">Transmembrane helix</keyword>
<evidence type="ECO:0000256" key="4">
    <source>
        <dbReference type="ARBA" id="ARBA00022519"/>
    </source>
</evidence>
<feature type="transmembrane region" description="Helical" evidence="11">
    <location>
        <begin position="21"/>
        <end position="41"/>
    </location>
</feature>
<evidence type="ECO:0000259" key="12">
    <source>
        <dbReference type="PROSITE" id="PS50893"/>
    </source>
</evidence>
<dbReference type="GO" id="GO:0005886">
    <property type="term" value="C:plasma membrane"/>
    <property type="evidence" value="ECO:0007669"/>
    <property type="project" value="UniProtKB-SubCell"/>
</dbReference>
<evidence type="ECO:0000313" key="14">
    <source>
        <dbReference type="EMBL" id="SOD62781.1"/>
    </source>
</evidence>
<dbReference type="Pfam" id="PF00664">
    <property type="entry name" value="ABC_membrane"/>
    <property type="match status" value="1"/>
</dbReference>
<accession>A0A286DVS7</accession>
<dbReference type="GO" id="GO:0016887">
    <property type="term" value="F:ATP hydrolysis activity"/>
    <property type="evidence" value="ECO:0007669"/>
    <property type="project" value="InterPro"/>
</dbReference>
<feature type="transmembrane region" description="Helical" evidence="11">
    <location>
        <begin position="53"/>
        <end position="70"/>
    </location>
</feature>
<feature type="domain" description="ABC transmembrane type-1" evidence="13">
    <location>
        <begin position="21"/>
        <end position="300"/>
    </location>
</feature>
<dbReference type="AlphaFoldDB" id="A0A286DVS7"/>
<keyword evidence="15" id="KW-1185">Reference proteome</keyword>
<feature type="domain" description="ABC transporter" evidence="12">
    <location>
        <begin position="334"/>
        <end position="567"/>
    </location>
</feature>
<name>A0A286DVS7_9ACTN</name>
<dbReference type="InterPro" id="IPR036640">
    <property type="entry name" value="ABC1_TM_sf"/>
</dbReference>
<dbReference type="Gene3D" id="1.20.1560.10">
    <property type="entry name" value="ABC transporter type 1, transmembrane domain"/>
    <property type="match status" value="1"/>
</dbReference>
<dbReference type="GO" id="GO:0005524">
    <property type="term" value="F:ATP binding"/>
    <property type="evidence" value="ECO:0007669"/>
    <property type="project" value="UniProtKB-KW"/>
</dbReference>
<evidence type="ECO:0000256" key="8">
    <source>
        <dbReference type="ARBA" id="ARBA00022989"/>
    </source>
</evidence>
<sequence length="583" mass="62450">MIRTLLSLGDRSGARPIRTNLISLVIESVLAGIGYACMVPASEHILSGRPQDAWPWIVAVAVLFACYSVVRYRAQLAAYRAAIGLAEQLFRRLGDKVSALPLGWFSDPRRVGELSQLSSRGIVDVMGVPAHLLRPVVASVVTPVTLLVAMFLFDWRLALVALVGLPLVAVVGRWAGRLVARLDRVQKTATTAAAGRVVEFAQAQATLRAAGRTASGHRQLEKALAEQSAAQRSTTVIAAPALLSTNLVIQLLLVALLATGAQLALGGELGTAELVALLVLGVRLVEPLMTAVENGAALRMAGNAMARYQEILATAELPAPHATPAGEGPVEPSVELREVTFGYGGEPVLRNVSLVARPGTMTALVGPSGSGKTTVLRLIARFWDVDEGTVSIGGRDVRQLTTEELMRHIALVFQDVYLFDGTIEENIRMSRPEASEEELREAAELARVTEVVDRLPDGWRTRVGEGGAALSGGERQRISIARALLKDAPIVLLDEATAALDAANDAAVVAAFDSLRADRTLVVVAHRLPTVRSADQIVVLDGGRVVEEGSHEQLFRHGGRYRVFWEERTRSVGWRLTSPTPGE</sequence>
<evidence type="ECO:0000256" key="1">
    <source>
        <dbReference type="ARBA" id="ARBA00004429"/>
    </source>
</evidence>
<proteinExistence type="inferred from homology"/>
<evidence type="ECO:0000259" key="13">
    <source>
        <dbReference type="PROSITE" id="PS50929"/>
    </source>
</evidence>
<evidence type="ECO:0000256" key="2">
    <source>
        <dbReference type="ARBA" id="ARBA00022448"/>
    </source>
</evidence>
<keyword evidence="3" id="KW-1003">Cell membrane</keyword>
<dbReference type="SUPFAM" id="SSF52540">
    <property type="entry name" value="P-loop containing nucleoside triphosphate hydrolases"/>
    <property type="match status" value="1"/>
</dbReference>
<dbReference type="SUPFAM" id="SSF90123">
    <property type="entry name" value="ABC transporter transmembrane region"/>
    <property type="match status" value="1"/>
</dbReference>
<dbReference type="InterPro" id="IPR003439">
    <property type="entry name" value="ABC_transporter-like_ATP-bd"/>
</dbReference>
<dbReference type="PANTHER" id="PTHR24221:SF654">
    <property type="entry name" value="ATP-BINDING CASSETTE SUB-FAMILY B MEMBER 6"/>
    <property type="match status" value="1"/>
</dbReference>
<dbReference type="InterPro" id="IPR039421">
    <property type="entry name" value="Type_1_exporter"/>
</dbReference>
<dbReference type="SMART" id="SM00382">
    <property type="entry name" value="AAA"/>
    <property type="match status" value="1"/>
</dbReference>
<dbReference type="InterPro" id="IPR003593">
    <property type="entry name" value="AAA+_ATPase"/>
</dbReference>
<dbReference type="Gene3D" id="3.40.50.300">
    <property type="entry name" value="P-loop containing nucleotide triphosphate hydrolases"/>
    <property type="match status" value="1"/>
</dbReference>
<feature type="transmembrane region" description="Helical" evidence="11">
    <location>
        <begin position="132"/>
        <end position="152"/>
    </location>
</feature>
<protein>
    <submittedName>
        <fullName evidence="14">ATP-binding cassette, subfamily B</fullName>
    </submittedName>
</protein>
<evidence type="ECO:0000256" key="10">
    <source>
        <dbReference type="ARBA" id="ARBA00023455"/>
    </source>
</evidence>
<dbReference type="PANTHER" id="PTHR24221">
    <property type="entry name" value="ATP-BINDING CASSETTE SUB-FAMILY B"/>
    <property type="match status" value="1"/>
</dbReference>
<dbReference type="FunFam" id="3.40.50.300:FF:000221">
    <property type="entry name" value="Multidrug ABC transporter ATP-binding protein"/>
    <property type="match status" value="1"/>
</dbReference>
<feature type="transmembrane region" description="Helical" evidence="11">
    <location>
        <begin position="158"/>
        <end position="176"/>
    </location>
</feature>
<dbReference type="InterPro" id="IPR017871">
    <property type="entry name" value="ABC_transporter-like_CS"/>
</dbReference>
<dbReference type="PROSITE" id="PS50893">
    <property type="entry name" value="ABC_TRANSPORTER_2"/>
    <property type="match status" value="1"/>
</dbReference>
<gene>
    <name evidence="14" type="ORF">SAMN06297387_107155</name>
</gene>
<keyword evidence="2" id="KW-0813">Transport</keyword>
<dbReference type="GO" id="GO:0034040">
    <property type="term" value="F:ATPase-coupled lipid transmembrane transporter activity"/>
    <property type="evidence" value="ECO:0007669"/>
    <property type="project" value="TreeGrafter"/>
</dbReference>
<evidence type="ECO:0000256" key="3">
    <source>
        <dbReference type="ARBA" id="ARBA00022475"/>
    </source>
</evidence>
<dbReference type="InterPro" id="IPR011527">
    <property type="entry name" value="ABC1_TM_dom"/>
</dbReference>